<evidence type="ECO:0000256" key="4">
    <source>
        <dbReference type="ARBA" id="ARBA00022833"/>
    </source>
</evidence>
<feature type="domain" description="RING-type" evidence="7">
    <location>
        <begin position="216"/>
        <end position="251"/>
    </location>
</feature>
<feature type="non-terminal residue" evidence="8">
    <location>
        <position position="262"/>
    </location>
</feature>
<feature type="non-terminal residue" evidence="8">
    <location>
        <position position="1"/>
    </location>
</feature>
<dbReference type="InterPro" id="IPR001841">
    <property type="entry name" value="Znf_RING"/>
</dbReference>
<dbReference type="GO" id="GO:0008270">
    <property type="term" value="F:zinc ion binding"/>
    <property type="evidence" value="ECO:0007669"/>
    <property type="project" value="UniProtKB-KW"/>
</dbReference>
<sequence length="262" mass="29507">RLSTFSNWPSNRVHPVSLAEAGFIYLGTGDTVQCVYCQGKLSQWENGDDPIREHFRHFSTCFYILEMKMNNSALLTGTSNAVEVTDSCTDRPHVNTNSSSDAHASNNPTTNNKYITMSSRFETLKNWAHLTLTANQLSLAGFYWDEEKKSCKCFRCNVIITNWQVDDDPFKVHALKSPECSYISQVKGKQFVADTVKTFVNALKDENEKLRDEKMCIICTIEPKTILILPCAHLVCCSKCASSLQSCPVCRTKIMGTVKTFL</sequence>
<evidence type="ECO:0000256" key="6">
    <source>
        <dbReference type="SAM" id="MobiDB-lite"/>
    </source>
</evidence>
<dbReference type="Proteomes" id="UP000030746">
    <property type="component" value="Unassembled WGS sequence"/>
</dbReference>
<dbReference type="FunFam" id="1.10.1170.10:FF:000002">
    <property type="entry name" value="Baculoviral IAP repeat containing 7"/>
    <property type="match status" value="1"/>
</dbReference>
<comment type="similarity">
    <text evidence="1">Belongs to the IAP family.</text>
</comment>
<protein>
    <recommendedName>
        <fullName evidence="7">RING-type domain-containing protein</fullName>
    </recommendedName>
</protein>
<dbReference type="OrthoDB" id="10251804at2759"/>
<evidence type="ECO:0000256" key="3">
    <source>
        <dbReference type="ARBA" id="ARBA00022771"/>
    </source>
</evidence>
<reference evidence="8 9" key="1">
    <citation type="journal article" date="2013" name="Nature">
        <title>Insights into bilaterian evolution from three spiralian genomes.</title>
        <authorList>
            <person name="Simakov O."/>
            <person name="Marletaz F."/>
            <person name="Cho S.J."/>
            <person name="Edsinger-Gonzales E."/>
            <person name="Havlak P."/>
            <person name="Hellsten U."/>
            <person name="Kuo D.H."/>
            <person name="Larsson T."/>
            <person name="Lv J."/>
            <person name="Arendt D."/>
            <person name="Savage R."/>
            <person name="Osoegawa K."/>
            <person name="de Jong P."/>
            <person name="Grimwood J."/>
            <person name="Chapman J.A."/>
            <person name="Shapiro H."/>
            <person name="Aerts A."/>
            <person name="Otillar R.P."/>
            <person name="Terry A.Y."/>
            <person name="Boore J.L."/>
            <person name="Grigoriev I.V."/>
            <person name="Lindberg D.R."/>
            <person name="Seaver E.C."/>
            <person name="Weisblat D.A."/>
            <person name="Putnam N.H."/>
            <person name="Rokhsar D.S."/>
        </authorList>
    </citation>
    <scope>NUCLEOTIDE SEQUENCE [LARGE SCALE GENOMIC DNA]</scope>
</reference>
<dbReference type="OMA" id="SWEHGDD"/>
<keyword evidence="9" id="KW-1185">Reference proteome</keyword>
<feature type="region of interest" description="Disordered" evidence="6">
    <location>
        <begin position="91"/>
        <end position="111"/>
    </location>
</feature>
<dbReference type="CTD" id="20253024"/>
<name>V4A6N2_LOTGI</name>
<dbReference type="InterPro" id="IPR001370">
    <property type="entry name" value="BIR_rpt"/>
</dbReference>
<dbReference type="GO" id="GO:0005634">
    <property type="term" value="C:nucleus"/>
    <property type="evidence" value="ECO:0007669"/>
    <property type="project" value="TreeGrafter"/>
</dbReference>
<dbReference type="HOGENOM" id="CLU_016347_2_0_1"/>
<dbReference type="InterPro" id="IPR050784">
    <property type="entry name" value="IAP"/>
</dbReference>
<keyword evidence="3 5" id="KW-0863">Zinc-finger</keyword>
<gene>
    <name evidence="8" type="ORF">LOTGIDRAFT_94905</name>
</gene>
<evidence type="ECO:0000256" key="5">
    <source>
        <dbReference type="PROSITE-ProRule" id="PRU00175"/>
    </source>
</evidence>
<keyword evidence="4" id="KW-0862">Zinc</keyword>
<evidence type="ECO:0000256" key="2">
    <source>
        <dbReference type="ARBA" id="ARBA00022723"/>
    </source>
</evidence>
<accession>V4A6N2</accession>
<dbReference type="Gene3D" id="3.30.40.10">
    <property type="entry name" value="Zinc/RING finger domain, C3HC4 (zinc finger)"/>
    <property type="match status" value="1"/>
</dbReference>
<proteinExistence type="inferred from homology"/>
<organism evidence="8 9">
    <name type="scientific">Lottia gigantea</name>
    <name type="common">Giant owl limpet</name>
    <dbReference type="NCBI Taxonomy" id="225164"/>
    <lineage>
        <taxon>Eukaryota</taxon>
        <taxon>Metazoa</taxon>
        <taxon>Spiralia</taxon>
        <taxon>Lophotrochozoa</taxon>
        <taxon>Mollusca</taxon>
        <taxon>Gastropoda</taxon>
        <taxon>Patellogastropoda</taxon>
        <taxon>Lottioidea</taxon>
        <taxon>Lottiidae</taxon>
        <taxon>Lottia</taxon>
    </lineage>
</organism>
<dbReference type="Pfam" id="PF13920">
    <property type="entry name" value="zf-C3HC4_3"/>
    <property type="match status" value="1"/>
</dbReference>
<dbReference type="PANTHER" id="PTHR10044">
    <property type="entry name" value="INHIBITOR OF APOPTOSIS"/>
    <property type="match status" value="1"/>
</dbReference>
<dbReference type="GeneID" id="20253024"/>
<evidence type="ECO:0000256" key="1">
    <source>
        <dbReference type="ARBA" id="ARBA00006672"/>
    </source>
</evidence>
<dbReference type="Pfam" id="PF00653">
    <property type="entry name" value="BIR"/>
    <property type="match status" value="2"/>
</dbReference>
<dbReference type="GO" id="GO:0051726">
    <property type="term" value="P:regulation of cell cycle"/>
    <property type="evidence" value="ECO:0007669"/>
    <property type="project" value="TreeGrafter"/>
</dbReference>
<dbReference type="SMART" id="SM00238">
    <property type="entry name" value="BIR"/>
    <property type="match status" value="2"/>
</dbReference>
<dbReference type="PANTHER" id="PTHR10044:SF139">
    <property type="entry name" value="DEATH-ASSOCIATED INHIBITOR OF APOPTOSIS 2"/>
    <property type="match status" value="1"/>
</dbReference>
<evidence type="ECO:0000313" key="8">
    <source>
        <dbReference type="EMBL" id="ESO88916.1"/>
    </source>
</evidence>
<dbReference type="KEGG" id="lgi:LOTGIDRAFT_94905"/>
<dbReference type="Gene3D" id="1.10.1170.10">
    <property type="entry name" value="Inhibitor Of Apoptosis Protein (2mihbC-IAP-1), Chain A"/>
    <property type="match status" value="2"/>
</dbReference>
<evidence type="ECO:0000259" key="7">
    <source>
        <dbReference type="PROSITE" id="PS50089"/>
    </source>
</evidence>
<dbReference type="PROSITE" id="PS50089">
    <property type="entry name" value="ZF_RING_2"/>
    <property type="match status" value="1"/>
</dbReference>
<dbReference type="AlphaFoldDB" id="V4A6N2"/>
<dbReference type="STRING" id="225164.V4A6N2"/>
<dbReference type="RefSeq" id="XP_009059968.1">
    <property type="nucleotide sequence ID" value="XM_009061720.1"/>
</dbReference>
<dbReference type="EMBL" id="KB202619">
    <property type="protein sequence ID" value="ESO88916.1"/>
    <property type="molecule type" value="Genomic_DNA"/>
</dbReference>
<dbReference type="CDD" id="cd00022">
    <property type="entry name" value="BIR"/>
    <property type="match status" value="2"/>
</dbReference>
<evidence type="ECO:0000313" key="9">
    <source>
        <dbReference type="Proteomes" id="UP000030746"/>
    </source>
</evidence>
<dbReference type="InterPro" id="IPR013083">
    <property type="entry name" value="Znf_RING/FYVE/PHD"/>
</dbReference>
<dbReference type="SUPFAM" id="SSF57924">
    <property type="entry name" value="Inhibitor of apoptosis (IAP) repeat"/>
    <property type="match status" value="2"/>
</dbReference>
<dbReference type="PROSITE" id="PS50143">
    <property type="entry name" value="BIR_REPEAT_2"/>
    <property type="match status" value="2"/>
</dbReference>
<feature type="compositionally biased region" description="Polar residues" evidence="6">
    <location>
        <begin position="94"/>
        <end position="111"/>
    </location>
</feature>
<dbReference type="GO" id="GO:0005737">
    <property type="term" value="C:cytoplasm"/>
    <property type="evidence" value="ECO:0007669"/>
    <property type="project" value="TreeGrafter"/>
</dbReference>
<keyword evidence="2" id="KW-0479">Metal-binding</keyword>